<proteinExistence type="inferred from homology"/>
<dbReference type="InterPro" id="IPR036396">
    <property type="entry name" value="Cyt_P450_sf"/>
</dbReference>
<evidence type="ECO:0000256" key="3">
    <source>
        <dbReference type="ARBA" id="ARBA00004174"/>
    </source>
</evidence>
<name>A0AAN7VQ27_9COLE</name>
<reference evidence="13 14" key="1">
    <citation type="journal article" date="2024" name="Insects">
        <title>An Improved Chromosome-Level Genome Assembly of the Firefly Pyrocoelia pectoralis.</title>
        <authorList>
            <person name="Fu X."/>
            <person name="Meyer-Rochow V.B."/>
            <person name="Ballantyne L."/>
            <person name="Zhu X."/>
        </authorList>
    </citation>
    <scope>NUCLEOTIDE SEQUENCE [LARGE SCALE GENOMIC DNA]</scope>
    <source>
        <strain evidence="13">XCY_ONT2</strain>
    </source>
</reference>
<dbReference type="GO" id="GO:0016705">
    <property type="term" value="F:oxidoreductase activity, acting on paired donors, with incorporation or reduction of molecular oxygen"/>
    <property type="evidence" value="ECO:0007669"/>
    <property type="project" value="InterPro"/>
</dbReference>
<protein>
    <recommendedName>
        <fullName evidence="15">Cytochrome P450</fullName>
    </recommendedName>
</protein>
<dbReference type="PANTHER" id="PTHR24291">
    <property type="entry name" value="CYTOCHROME P450 FAMILY 4"/>
    <property type="match status" value="1"/>
</dbReference>
<evidence type="ECO:0000256" key="2">
    <source>
        <dbReference type="ARBA" id="ARBA00003690"/>
    </source>
</evidence>
<keyword evidence="10 12" id="KW-0503">Monooxygenase</keyword>
<gene>
    <name evidence="13" type="ORF">RI129_002671</name>
</gene>
<dbReference type="Gene3D" id="1.10.630.10">
    <property type="entry name" value="Cytochrome P450"/>
    <property type="match status" value="1"/>
</dbReference>
<dbReference type="PRINTS" id="PR00465">
    <property type="entry name" value="EP450IV"/>
</dbReference>
<dbReference type="CDD" id="cd20628">
    <property type="entry name" value="CYP4"/>
    <property type="match status" value="1"/>
</dbReference>
<accession>A0AAN7VQ27</accession>
<evidence type="ECO:0000256" key="4">
    <source>
        <dbReference type="ARBA" id="ARBA00004406"/>
    </source>
</evidence>
<dbReference type="PRINTS" id="PR00385">
    <property type="entry name" value="P450"/>
</dbReference>
<keyword evidence="6 11" id="KW-0349">Heme</keyword>
<evidence type="ECO:0000256" key="5">
    <source>
        <dbReference type="ARBA" id="ARBA00010617"/>
    </source>
</evidence>
<evidence type="ECO:0000256" key="11">
    <source>
        <dbReference type="PIRSR" id="PIRSR602403-1"/>
    </source>
</evidence>
<evidence type="ECO:0000313" key="14">
    <source>
        <dbReference type="Proteomes" id="UP001329430"/>
    </source>
</evidence>
<dbReference type="PANTHER" id="PTHR24291:SF187">
    <property type="entry name" value="CYTOCHROME P450 4AE1-RELATED"/>
    <property type="match status" value="1"/>
</dbReference>
<evidence type="ECO:0000313" key="13">
    <source>
        <dbReference type="EMBL" id="KAK5647779.1"/>
    </source>
</evidence>
<evidence type="ECO:0000256" key="10">
    <source>
        <dbReference type="ARBA" id="ARBA00023033"/>
    </source>
</evidence>
<sequence length="497" mass="57174">MILILLLAAIIILGGLFILWLPQYLTYRKYLMKYPGPRFIPIIGNMHHFATGTGLVPSLMSAKKKYGDIVYCMFPFSQKLFLMGIKPVGCLLGSTTILEKPDTYTYFHSWLGMGLLTASGARWKQSRKLLTPAFHFKILGKFIDIFEKQSNILNSILEKFDGKEVDIAPFITLCALDVICEATMNTPVNAQFASNSEYVSSVKEMCAIVFRRFHNPLKRWNTFYKFSKDYQKERRALNILHEYSNSVINKRREELRESKLHHSFMSEDEIGIRKKMVFLDLLLDSEIDGKPLPHNMIREEVDTFMFEGHDTSTSAISFTLYCLSRNLEIQEKVLTELRNIVPDDKSLTYDDLQKMKYLELVTKESLRLYPPVPLFARMTSENVDFDGTTLPKGTSLIVFAYGLHRCPKIYPNPDLFDPDRFNPVNSQTRSPYAYVPFSAGPRNCIGQRFAMLEVKAIVANVVRKFRLLEVIGHEPKLTIDAVLRSKNGLPIRIQKRN</sequence>
<evidence type="ECO:0000256" key="7">
    <source>
        <dbReference type="ARBA" id="ARBA00022723"/>
    </source>
</evidence>
<dbReference type="GO" id="GO:0005506">
    <property type="term" value="F:iron ion binding"/>
    <property type="evidence" value="ECO:0007669"/>
    <property type="project" value="InterPro"/>
</dbReference>
<evidence type="ECO:0000256" key="8">
    <source>
        <dbReference type="ARBA" id="ARBA00023002"/>
    </source>
</evidence>
<dbReference type="GO" id="GO:0004497">
    <property type="term" value="F:monooxygenase activity"/>
    <property type="evidence" value="ECO:0007669"/>
    <property type="project" value="UniProtKB-KW"/>
</dbReference>
<evidence type="ECO:0000256" key="1">
    <source>
        <dbReference type="ARBA" id="ARBA00001971"/>
    </source>
</evidence>
<evidence type="ECO:0000256" key="6">
    <source>
        <dbReference type="ARBA" id="ARBA00022617"/>
    </source>
</evidence>
<dbReference type="AlphaFoldDB" id="A0AAN7VQ27"/>
<dbReference type="InterPro" id="IPR050196">
    <property type="entry name" value="Cytochrome_P450_Monoox"/>
</dbReference>
<evidence type="ECO:0000256" key="9">
    <source>
        <dbReference type="ARBA" id="ARBA00023004"/>
    </source>
</evidence>
<comment type="caution">
    <text evidence="13">The sequence shown here is derived from an EMBL/GenBank/DDBJ whole genome shotgun (WGS) entry which is preliminary data.</text>
</comment>
<keyword evidence="14" id="KW-1185">Reference proteome</keyword>
<dbReference type="GO" id="GO:0005789">
    <property type="term" value="C:endoplasmic reticulum membrane"/>
    <property type="evidence" value="ECO:0007669"/>
    <property type="project" value="UniProtKB-SubCell"/>
</dbReference>
<comment type="cofactor">
    <cofactor evidence="1 11">
        <name>heme</name>
        <dbReference type="ChEBI" id="CHEBI:30413"/>
    </cofactor>
</comment>
<dbReference type="GO" id="GO:0020037">
    <property type="term" value="F:heme binding"/>
    <property type="evidence" value="ECO:0007669"/>
    <property type="project" value="InterPro"/>
</dbReference>
<keyword evidence="8 12" id="KW-0560">Oxidoreductase</keyword>
<comment type="function">
    <text evidence="2">May be involved in the metabolism of insect hormones and in the breakdown of synthetic insecticides.</text>
</comment>
<dbReference type="PROSITE" id="PS00086">
    <property type="entry name" value="CYTOCHROME_P450"/>
    <property type="match status" value="1"/>
</dbReference>
<dbReference type="InterPro" id="IPR001128">
    <property type="entry name" value="Cyt_P450"/>
</dbReference>
<comment type="subcellular location">
    <subcellularLocation>
        <location evidence="4">Endoplasmic reticulum membrane</location>
        <topology evidence="4">Peripheral membrane protein</topology>
    </subcellularLocation>
    <subcellularLocation>
        <location evidence="3">Microsome membrane</location>
        <topology evidence="3">Peripheral membrane protein</topology>
    </subcellularLocation>
</comment>
<evidence type="ECO:0000256" key="12">
    <source>
        <dbReference type="RuleBase" id="RU000461"/>
    </source>
</evidence>
<dbReference type="SUPFAM" id="SSF48264">
    <property type="entry name" value="Cytochrome P450"/>
    <property type="match status" value="1"/>
</dbReference>
<organism evidence="13 14">
    <name type="scientific">Pyrocoelia pectoralis</name>
    <dbReference type="NCBI Taxonomy" id="417401"/>
    <lineage>
        <taxon>Eukaryota</taxon>
        <taxon>Metazoa</taxon>
        <taxon>Ecdysozoa</taxon>
        <taxon>Arthropoda</taxon>
        <taxon>Hexapoda</taxon>
        <taxon>Insecta</taxon>
        <taxon>Pterygota</taxon>
        <taxon>Neoptera</taxon>
        <taxon>Endopterygota</taxon>
        <taxon>Coleoptera</taxon>
        <taxon>Polyphaga</taxon>
        <taxon>Elateriformia</taxon>
        <taxon>Elateroidea</taxon>
        <taxon>Lampyridae</taxon>
        <taxon>Lampyrinae</taxon>
        <taxon>Pyrocoelia</taxon>
    </lineage>
</organism>
<dbReference type="InterPro" id="IPR002403">
    <property type="entry name" value="Cyt_P450_E_grp-IV"/>
</dbReference>
<evidence type="ECO:0008006" key="15">
    <source>
        <dbReference type="Google" id="ProtNLM"/>
    </source>
</evidence>
<dbReference type="Pfam" id="PF00067">
    <property type="entry name" value="p450"/>
    <property type="match status" value="1"/>
</dbReference>
<comment type="similarity">
    <text evidence="5 12">Belongs to the cytochrome P450 family.</text>
</comment>
<dbReference type="Proteomes" id="UP001329430">
    <property type="component" value="Chromosome 2"/>
</dbReference>
<dbReference type="InterPro" id="IPR017972">
    <property type="entry name" value="Cyt_P450_CS"/>
</dbReference>
<feature type="binding site" description="axial binding residue" evidence="11">
    <location>
        <position position="444"/>
    </location>
    <ligand>
        <name>heme</name>
        <dbReference type="ChEBI" id="CHEBI:30413"/>
    </ligand>
    <ligandPart>
        <name>Fe</name>
        <dbReference type="ChEBI" id="CHEBI:18248"/>
    </ligandPart>
</feature>
<keyword evidence="9 11" id="KW-0408">Iron</keyword>
<keyword evidence="7 11" id="KW-0479">Metal-binding</keyword>
<dbReference type="EMBL" id="JAVRBK010000002">
    <property type="protein sequence ID" value="KAK5647779.1"/>
    <property type="molecule type" value="Genomic_DNA"/>
</dbReference>